<keyword evidence="2" id="KW-1185">Reference proteome</keyword>
<dbReference type="InterPro" id="IPR036397">
    <property type="entry name" value="RNaseH_sf"/>
</dbReference>
<accession>A0A482W9A6</accession>
<dbReference type="STRING" id="1661398.A0A482W9A6"/>
<comment type="caution">
    <text evidence="1">The sequence shown here is derived from an EMBL/GenBank/DDBJ whole genome shotgun (WGS) entry which is preliminary data.</text>
</comment>
<evidence type="ECO:0000313" key="1">
    <source>
        <dbReference type="EMBL" id="RZC40968.1"/>
    </source>
</evidence>
<sequence>WPARSPDLFPIEHVWDILGKILYQLPHPPNNLDDLRIRLQEAWDNLPQGAIDNLMRSMPCRVNE</sequence>
<protein>
    <submittedName>
        <fullName evidence="1">DDE 3 domain containing protein</fullName>
    </submittedName>
</protein>
<name>A0A482W9A6_ASBVE</name>
<dbReference type="GO" id="GO:0003676">
    <property type="term" value="F:nucleic acid binding"/>
    <property type="evidence" value="ECO:0007669"/>
    <property type="project" value="InterPro"/>
</dbReference>
<feature type="non-terminal residue" evidence="1">
    <location>
        <position position="1"/>
    </location>
</feature>
<organism evidence="1 2">
    <name type="scientific">Asbolus verrucosus</name>
    <name type="common">Desert ironclad beetle</name>
    <dbReference type="NCBI Taxonomy" id="1661398"/>
    <lineage>
        <taxon>Eukaryota</taxon>
        <taxon>Metazoa</taxon>
        <taxon>Ecdysozoa</taxon>
        <taxon>Arthropoda</taxon>
        <taxon>Hexapoda</taxon>
        <taxon>Insecta</taxon>
        <taxon>Pterygota</taxon>
        <taxon>Neoptera</taxon>
        <taxon>Endopterygota</taxon>
        <taxon>Coleoptera</taxon>
        <taxon>Polyphaga</taxon>
        <taxon>Cucujiformia</taxon>
        <taxon>Tenebrionidae</taxon>
        <taxon>Pimeliinae</taxon>
        <taxon>Asbolus</taxon>
    </lineage>
</organism>
<dbReference type="Gene3D" id="3.30.420.10">
    <property type="entry name" value="Ribonuclease H-like superfamily/Ribonuclease H"/>
    <property type="match status" value="1"/>
</dbReference>
<dbReference type="Proteomes" id="UP000292052">
    <property type="component" value="Unassembled WGS sequence"/>
</dbReference>
<reference evidence="1 2" key="1">
    <citation type="submission" date="2017-03" db="EMBL/GenBank/DDBJ databases">
        <title>Genome of the blue death feigning beetle - Asbolus verrucosus.</title>
        <authorList>
            <person name="Rider S.D."/>
        </authorList>
    </citation>
    <scope>NUCLEOTIDE SEQUENCE [LARGE SCALE GENOMIC DNA]</scope>
    <source>
        <strain evidence="1">Butters</strain>
        <tissue evidence="1">Head and leg muscle</tissue>
    </source>
</reference>
<evidence type="ECO:0000313" key="2">
    <source>
        <dbReference type="Proteomes" id="UP000292052"/>
    </source>
</evidence>
<dbReference type="OrthoDB" id="10002463at2759"/>
<proteinExistence type="predicted"/>
<dbReference type="EMBL" id="QDEB01021356">
    <property type="protein sequence ID" value="RZC40968.1"/>
    <property type="molecule type" value="Genomic_DNA"/>
</dbReference>
<dbReference type="AlphaFoldDB" id="A0A482W9A6"/>
<gene>
    <name evidence="1" type="ORF">BDFB_013450</name>
</gene>